<keyword evidence="5 11" id="KW-0418">Kinase</keyword>
<gene>
    <name evidence="11" type="ORF">TorRG33x02_138950</name>
</gene>
<dbReference type="SUPFAM" id="SSF56112">
    <property type="entry name" value="Protein kinase-like (PK-like)"/>
    <property type="match status" value="1"/>
</dbReference>
<proteinExistence type="predicted"/>
<keyword evidence="6" id="KW-0067">ATP-binding</keyword>
<comment type="caution">
    <text evidence="11">The sequence shown here is derived from an EMBL/GenBank/DDBJ whole genome shotgun (WGS) entry which is preliminary data.</text>
</comment>
<dbReference type="FunFam" id="1.10.510.10:FF:000046">
    <property type="entry name" value="probable serine/threonine-protein kinase WNK9"/>
    <property type="match status" value="1"/>
</dbReference>
<dbReference type="InParanoid" id="A0A2P5EXI0"/>
<evidence type="ECO:0000313" key="11">
    <source>
        <dbReference type="EMBL" id="PON90245.1"/>
    </source>
</evidence>
<keyword evidence="2" id="KW-0723">Serine/threonine-protein kinase</keyword>
<dbReference type="STRING" id="63057.A0A2P5EXI0"/>
<dbReference type="PROSITE" id="PS50011">
    <property type="entry name" value="PROTEIN_KINASE_DOM"/>
    <property type="match status" value="1"/>
</dbReference>
<feature type="domain" description="Protein kinase" evidence="10">
    <location>
        <begin position="28"/>
        <end position="287"/>
    </location>
</feature>
<sequence length="311" mass="35489">MSYLSTFNPNDRDAAEPFAETDPTGRYGRYSEMLGAGSVKKVYRAFDVVEGKEVAWNQVSLRRFANDDSMILRLFTEVRLLRSLKNKNIIACFDAWNDKRNRTLNFITEVCMSGNLREYRKKHRRVSLRAIKSWGKQILRGVEYLHAHQPRIIHRDLNCSNVFINGNTGQVKIGDLGLAAETRGDGDVLHSMIGTPEYMAPEIFEEKYTETVDVYSFGLCVLELVTMEIPYSECNTIAEIYKKVMGGVKPRALSKVKDPEVRQFIDKCLVRDPERPSAAQLLGDPFFDGVVDDEGDDEDEIFGFKFQFSIP</sequence>
<dbReference type="Gene3D" id="1.10.510.10">
    <property type="entry name" value="Transferase(Phosphotransferase) domain 1"/>
    <property type="match status" value="1"/>
</dbReference>
<accession>A0A2P5EXI0</accession>
<dbReference type="FunFam" id="3.30.200.20:FF:000075">
    <property type="entry name" value="Probable serine/threonine-protein kinase WNK1"/>
    <property type="match status" value="1"/>
</dbReference>
<dbReference type="EC" id="2.7.11.1" evidence="1"/>
<dbReference type="EMBL" id="JXTC01000085">
    <property type="protein sequence ID" value="PON90245.1"/>
    <property type="molecule type" value="Genomic_DNA"/>
</dbReference>
<keyword evidence="12" id="KW-1185">Reference proteome</keyword>
<dbReference type="PANTHER" id="PTHR13902">
    <property type="entry name" value="SERINE/THREONINE-PROTEIN KINASE WNK WITH NO LYSINE -RELATED"/>
    <property type="match status" value="1"/>
</dbReference>
<evidence type="ECO:0000256" key="2">
    <source>
        <dbReference type="ARBA" id="ARBA00022527"/>
    </source>
</evidence>
<evidence type="ECO:0000313" key="12">
    <source>
        <dbReference type="Proteomes" id="UP000237000"/>
    </source>
</evidence>
<feature type="region of interest" description="Disordered" evidence="9">
    <location>
        <begin position="1"/>
        <end position="23"/>
    </location>
</feature>
<name>A0A2P5EXI0_TREOI</name>
<dbReference type="InterPro" id="IPR011009">
    <property type="entry name" value="Kinase-like_dom_sf"/>
</dbReference>
<dbReference type="Pfam" id="PF00069">
    <property type="entry name" value="Pkinase"/>
    <property type="match status" value="1"/>
</dbReference>
<dbReference type="AlphaFoldDB" id="A0A2P5EXI0"/>
<organism evidence="11 12">
    <name type="scientific">Trema orientale</name>
    <name type="common">Charcoal tree</name>
    <name type="synonym">Celtis orientalis</name>
    <dbReference type="NCBI Taxonomy" id="63057"/>
    <lineage>
        <taxon>Eukaryota</taxon>
        <taxon>Viridiplantae</taxon>
        <taxon>Streptophyta</taxon>
        <taxon>Embryophyta</taxon>
        <taxon>Tracheophyta</taxon>
        <taxon>Spermatophyta</taxon>
        <taxon>Magnoliopsida</taxon>
        <taxon>eudicotyledons</taxon>
        <taxon>Gunneridae</taxon>
        <taxon>Pentapetalae</taxon>
        <taxon>rosids</taxon>
        <taxon>fabids</taxon>
        <taxon>Rosales</taxon>
        <taxon>Cannabaceae</taxon>
        <taxon>Trema</taxon>
    </lineage>
</organism>
<evidence type="ECO:0000256" key="7">
    <source>
        <dbReference type="ARBA" id="ARBA00047899"/>
    </source>
</evidence>
<keyword evidence="3" id="KW-0808">Transferase</keyword>
<dbReference type="OrthoDB" id="4062651at2759"/>
<reference evidence="12" key="1">
    <citation type="submission" date="2016-06" db="EMBL/GenBank/DDBJ databases">
        <title>Parallel loss of symbiosis genes in relatives of nitrogen-fixing non-legume Parasponia.</title>
        <authorList>
            <person name="Van Velzen R."/>
            <person name="Holmer R."/>
            <person name="Bu F."/>
            <person name="Rutten L."/>
            <person name="Van Zeijl A."/>
            <person name="Liu W."/>
            <person name="Santuari L."/>
            <person name="Cao Q."/>
            <person name="Sharma T."/>
            <person name="Shen D."/>
            <person name="Roswanjaya Y."/>
            <person name="Wardhani T."/>
            <person name="Kalhor M.S."/>
            <person name="Jansen J."/>
            <person name="Van den Hoogen J."/>
            <person name="Gungor B."/>
            <person name="Hartog M."/>
            <person name="Hontelez J."/>
            <person name="Verver J."/>
            <person name="Yang W.-C."/>
            <person name="Schijlen E."/>
            <person name="Repin R."/>
            <person name="Schilthuizen M."/>
            <person name="Schranz E."/>
            <person name="Heidstra R."/>
            <person name="Miyata K."/>
            <person name="Fedorova E."/>
            <person name="Kohlen W."/>
            <person name="Bisseling T."/>
            <person name="Smit S."/>
            <person name="Geurts R."/>
        </authorList>
    </citation>
    <scope>NUCLEOTIDE SEQUENCE [LARGE SCALE GENOMIC DNA]</scope>
    <source>
        <strain evidence="12">cv. RG33-2</strain>
    </source>
</reference>
<evidence type="ECO:0000256" key="9">
    <source>
        <dbReference type="SAM" id="MobiDB-lite"/>
    </source>
</evidence>
<dbReference type="GO" id="GO:0004674">
    <property type="term" value="F:protein serine/threonine kinase activity"/>
    <property type="evidence" value="ECO:0007669"/>
    <property type="project" value="UniProtKB-KW"/>
</dbReference>
<dbReference type="Proteomes" id="UP000237000">
    <property type="component" value="Unassembled WGS sequence"/>
</dbReference>
<keyword evidence="4" id="KW-0547">Nucleotide-binding</keyword>
<evidence type="ECO:0000256" key="4">
    <source>
        <dbReference type="ARBA" id="ARBA00022741"/>
    </source>
</evidence>
<comment type="catalytic activity">
    <reaction evidence="7">
        <text>L-threonyl-[protein] + ATP = O-phospho-L-threonyl-[protein] + ADP + H(+)</text>
        <dbReference type="Rhea" id="RHEA:46608"/>
        <dbReference type="Rhea" id="RHEA-COMP:11060"/>
        <dbReference type="Rhea" id="RHEA-COMP:11605"/>
        <dbReference type="ChEBI" id="CHEBI:15378"/>
        <dbReference type="ChEBI" id="CHEBI:30013"/>
        <dbReference type="ChEBI" id="CHEBI:30616"/>
        <dbReference type="ChEBI" id="CHEBI:61977"/>
        <dbReference type="ChEBI" id="CHEBI:456216"/>
        <dbReference type="EC" id="2.7.11.1"/>
    </reaction>
</comment>
<protein>
    <recommendedName>
        <fullName evidence="1">non-specific serine/threonine protein kinase</fullName>
        <ecNumber evidence="1">2.7.11.1</ecNumber>
    </recommendedName>
</protein>
<dbReference type="GO" id="GO:0005524">
    <property type="term" value="F:ATP binding"/>
    <property type="evidence" value="ECO:0007669"/>
    <property type="project" value="UniProtKB-KW"/>
</dbReference>
<dbReference type="InterPro" id="IPR050588">
    <property type="entry name" value="WNK_Ser-Thr_kinase"/>
</dbReference>
<evidence type="ECO:0000256" key="5">
    <source>
        <dbReference type="ARBA" id="ARBA00022777"/>
    </source>
</evidence>
<comment type="catalytic activity">
    <reaction evidence="8">
        <text>L-seryl-[protein] + ATP = O-phospho-L-seryl-[protein] + ADP + H(+)</text>
        <dbReference type="Rhea" id="RHEA:17989"/>
        <dbReference type="Rhea" id="RHEA-COMP:9863"/>
        <dbReference type="Rhea" id="RHEA-COMP:11604"/>
        <dbReference type="ChEBI" id="CHEBI:15378"/>
        <dbReference type="ChEBI" id="CHEBI:29999"/>
        <dbReference type="ChEBI" id="CHEBI:30616"/>
        <dbReference type="ChEBI" id="CHEBI:83421"/>
        <dbReference type="ChEBI" id="CHEBI:456216"/>
        <dbReference type="EC" id="2.7.11.1"/>
    </reaction>
</comment>
<evidence type="ECO:0000256" key="1">
    <source>
        <dbReference type="ARBA" id="ARBA00012513"/>
    </source>
</evidence>
<dbReference type="Gene3D" id="3.30.200.20">
    <property type="entry name" value="Phosphorylase Kinase, domain 1"/>
    <property type="match status" value="1"/>
</dbReference>
<evidence type="ECO:0000259" key="10">
    <source>
        <dbReference type="PROSITE" id="PS50011"/>
    </source>
</evidence>
<evidence type="ECO:0000256" key="3">
    <source>
        <dbReference type="ARBA" id="ARBA00022679"/>
    </source>
</evidence>
<dbReference type="InterPro" id="IPR000719">
    <property type="entry name" value="Prot_kinase_dom"/>
</dbReference>
<evidence type="ECO:0000256" key="8">
    <source>
        <dbReference type="ARBA" id="ARBA00048679"/>
    </source>
</evidence>
<evidence type="ECO:0000256" key="6">
    <source>
        <dbReference type="ARBA" id="ARBA00022840"/>
    </source>
</evidence>